<organism evidence="1">
    <name type="scientific">bioreactor metagenome</name>
    <dbReference type="NCBI Taxonomy" id="1076179"/>
    <lineage>
        <taxon>unclassified sequences</taxon>
        <taxon>metagenomes</taxon>
        <taxon>ecological metagenomes</taxon>
    </lineage>
</organism>
<dbReference type="InterPro" id="IPR011051">
    <property type="entry name" value="RmlC_Cupin_sf"/>
</dbReference>
<sequence length="159" mass="18731">MSPLTAFANEPNKDGVMCSLIDLKYKKQDKFIRVNDEIPEEKLKFINRLHRFHDFFSKEYPGKILVKHENCVKLHNVKGIGLFLDFEKGIRHAFFSIEANECLTQPAIEFRVFVLNGKGILRTGNEVYPIEKYEYYHIKPSNNVYFENEHDEALDILYI</sequence>
<gene>
    <name evidence="1" type="ORF">SDC9_174652</name>
</gene>
<proteinExistence type="predicted"/>
<dbReference type="InterPro" id="IPR014710">
    <property type="entry name" value="RmlC-like_jellyroll"/>
</dbReference>
<protein>
    <submittedName>
        <fullName evidence="1">Uncharacterized protein</fullName>
    </submittedName>
</protein>
<reference evidence="1" key="1">
    <citation type="submission" date="2019-08" db="EMBL/GenBank/DDBJ databases">
        <authorList>
            <person name="Kucharzyk K."/>
            <person name="Murdoch R.W."/>
            <person name="Higgins S."/>
            <person name="Loffler F."/>
        </authorList>
    </citation>
    <scope>NUCLEOTIDE SEQUENCE</scope>
</reference>
<dbReference type="SUPFAM" id="SSF51182">
    <property type="entry name" value="RmlC-like cupins"/>
    <property type="match status" value="1"/>
</dbReference>
<comment type="caution">
    <text evidence="1">The sequence shown here is derived from an EMBL/GenBank/DDBJ whole genome shotgun (WGS) entry which is preliminary data.</text>
</comment>
<accession>A0A645GT79</accession>
<dbReference type="Gene3D" id="2.60.120.10">
    <property type="entry name" value="Jelly Rolls"/>
    <property type="match status" value="1"/>
</dbReference>
<evidence type="ECO:0000313" key="1">
    <source>
        <dbReference type="EMBL" id="MPN27224.1"/>
    </source>
</evidence>
<dbReference type="AlphaFoldDB" id="A0A645GT79"/>
<name>A0A645GT79_9ZZZZ</name>
<dbReference type="EMBL" id="VSSQ01077032">
    <property type="protein sequence ID" value="MPN27224.1"/>
    <property type="molecule type" value="Genomic_DNA"/>
</dbReference>